<protein>
    <submittedName>
        <fullName evidence="3">Uncharacterized protein</fullName>
    </submittedName>
</protein>
<feature type="transmembrane region" description="Helical" evidence="2">
    <location>
        <begin position="121"/>
        <end position="142"/>
    </location>
</feature>
<feature type="region of interest" description="Disordered" evidence="1">
    <location>
        <begin position="1"/>
        <end position="22"/>
    </location>
</feature>
<feature type="transmembrane region" description="Helical" evidence="2">
    <location>
        <begin position="752"/>
        <end position="776"/>
    </location>
</feature>
<feature type="transmembrane region" description="Helical" evidence="2">
    <location>
        <begin position="511"/>
        <end position="532"/>
    </location>
</feature>
<feature type="transmembrane region" description="Helical" evidence="2">
    <location>
        <begin position="177"/>
        <end position="201"/>
    </location>
</feature>
<evidence type="ECO:0000313" key="4">
    <source>
        <dbReference type="Proteomes" id="UP000037460"/>
    </source>
</evidence>
<feature type="transmembrane region" description="Helical" evidence="2">
    <location>
        <begin position="477"/>
        <end position="499"/>
    </location>
</feature>
<sequence>MESRSAPDKGKGPSPTKDSVLNSPSNSISIEQMHAPGNALGCAQVGPCLDYSLRLLAFLLLYFISFIFLVLFSEAFHGEEIFHALRRSVAASSILFFVAFLLLVIMYLFDASYWAGRKGALARRSMVSVVSLVLFVCFIVSAEREPTYPMAAYLLGLPLVAEGLRRTVLSHAPHKKALQLLSFTFLASSITAMAIFFWWAATEDGAWSIEHRDKLNGVLDCNDVVDGDGNNDGINDGDGILFVDGINGSTKELKITDKHRIACLAGFMLWASPLAMSVMCMMYAVILFIMARVLSSKADKQEFANSAARLVAMVIGIAVVGAWSAAAIAGVGMRLAQTIETLCFVLIVAVLLIIGNTIGFGALANSMNNSPMMSLLVRQATYVVCPCVATKRRKLLDEQERTLTHKGVMRVKWLTPIANSHVAMVVDWEWAPVLLLVGYIGLTIWALQLGTTLTYMGLAVLIEWLITLHWVLVTFLFFIIGIIMFIVPVIPGLAVYLSAGVILGPTCADTFGGFIPASIYGAFMAWIMKFFAHILQQKWLGESLGSKLWVRQAVGINAPLMKAVRYLLEQPGLSLGKVMILCGGPDWPTSVLCGILRVPLLQMLLGLTPICILTFPTTLAGAFQLKIDDGAAWASAATVFLIVATLLQLVFGCVALYQIEKVRREKADELAKYPDDAEVLKLDKAAAAASVRYAAVTRLAIMPRLAKFWLFSSVGTLAVSSYFLFFVPSYLFEPFAMTDSISAVFCWTCEAAIIKMPLGWIGLVALIYGSFALWMFEKWANKQVKSQLVDDVKAHDELTGAGHVASSMGDESNGFDVTDEESKKWVELAQPADVDVRVEAS</sequence>
<feature type="transmembrane region" description="Helical" evidence="2">
    <location>
        <begin position="453"/>
        <end position="472"/>
    </location>
</feature>
<name>A0A0M0J7A6_9EUKA</name>
<dbReference type="OrthoDB" id="498037at2759"/>
<feature type="transmembrane region" description="Helical" evidence="2">
    <location>
        <begin position="55"/>
        <end position="76"/>
    </location>
</feature>
<feature type="compositionally biased region" description="Basic and acidic residues" evidence="1">
    <location>
        <begin position="1"/>
        <end position="11"/>
    </location>
</feature>
<dbReference type="EMBL" id="JWZX01003310">
    <property type="protein sequence ID" value="KOO22113.1"/>
    <property type="molecule type" value="Genomic_DNA"/>
</dbReference>
<feature type="transmembrane region" description="Helical" evidence="2">
    <location>
        <begin position="339"/>
        <end position="364"/>
    </location>
</feature>
<evidence type="ECO:0000256" key="2">
    <source>
        <dbReference type="SAM" id="Phobius"/>
    </source>
</evidence>
<comment type="caution">
    <text evidence="3">The sequence shown here is derived from an EMBL/GenBank/DDBJ whole genome shotgun (WGS) entry which is preliminary data.</text>
</comment>
<organism evidence="3 4">
    <name type="scientific">Chrysochromulina tobinii</name>
    <dbReference type="NCBI Taxonomy" id="1460289"/>
    <lineage>
        <taxon>Eukaryota</taxon>
        <taxon>Haptista</taxon>
        <taxon>Haptophyta</taxon>
        <taxon>Prymnesiophyceae</taxon>
        <taxon>Prymnesiales</taxon>
        <taxon>Chrysochromulinaceae</taxon>
        <taxon>Chrysochromulina</taxon>
    </lineage>
</organism>
<feature type="transmembrane region" description="Helical" evidence="2">
    <location>
        <begin position="604"/>
        <end position="625"/>
    </location>
</feature>
<keyword evidence="2" id="KW-0812">Transmembrane</keyword>
<feature type="non-terminal residue" evidence="3">
    <location>
        <position position="841"/>
    </location>
</feature>
<proteinExistence type="predicted"/>
<dbReference type="Proteomes" id="UP000037460">
    <property type="component" value="Unassembled WGS sequence"/>
</dbReference>
<keyword evidence="2" id="KW-1133">Transmembrane helix</keyword>
<evidence type="ECO:0000313" key="3">
    <source>
        <dbReference type="EMBL" id="KOO22113.1"/>
    </source>
</evidence>
<dbReference type="AlphaFoldDB" id="A0A0M0J7A6"/>
<gene>
    <name evidence="3" type="ORF">Ctob_000995</name>
</gene>
<feature type="transmembrane region" description="Helical" evidence="2">
    <location>
        <begin position="430"/>
        <end position="447"/>
    </location>
</feature>
<accession>A0A0M0J7A6</accession>
<feature type="transmembrane region" description="Helical" evidence="2">
    <location>
        <begin position="631"/>
        <end position="657"/>
    </location>
</feature>
<evidence type="ECO:0000256" key="1">
    <source>
        <dbReference type="SAM" id="MobiDB-lite"/>
    </source>
</evidence>
<keyword evidence="4" id="KW-1185">Reference proteome</keyword>
<keyword evidence="2" id="KW-0472">Membrane</keyword>
<feature type="transmembrane region" description="Helical" evidence="2">
    <location>
        <begin position="88"/>
        <end position="109"/>
    </location>
</feature>
<reference evidence="4" key="1">
    <citation type="journal article" date="2015" name="PLoS Genet.">
        <title>Genome Sequence and Transcriptome Analyses of Chrysochromulina tobin: Metabolic Tools for Enhanced Algal Fitness in the Prominent Order Prymnesiales (Haptophyceae).</title>
        <authorList>
            <person name="Hovde B.T."/>
            <person name="Deodato C.R."/>
            <person name="Hunsperger H.M."/>
            <person name="Ryken S.A."/>
            <person name="Yost W."/>
            <person name="Jha R.K."/>
            <person name="Patterson J."/>
            <person name="Monnat R.J. Jr."/>
            <person name="Barlow S.B."/>
            <person name="Starkenburg S.R."/>
            <person name="Cattolico R.A."/>
        </authorList>
    </citation>
    <scope>NUCLEOTIDE SEQUENCE</scope>
    <source>
        <strain evidence="4">CCMP291</strain>
    </source>
</reference>
<feature type="transmembrane region" description="Helical" evidence="2">
    <location>
        <begin position="267"/>
        <end position="289"/>
    </location>
</feature>
<feature type="transmembrane region" description="Helical" evidence="2">
    <location>
        <begin position="708"/>
        <end position="732"/>
    </location>
</feature>
<feature type="transmembrane region" description="Helical" evidence="2">
    <location>
        <begin position="310"/>
        <end position="333"/>
    </location>
</feature>